<evidence type="ECO:0000259" key="6">
    <source>
        <dbReference type="SMART" id="SM00382"/>
    </source>
</evidence>
<keyword evidence="5" id="KW-1133">Transmembrane helix</keyword>
<reference evidence="9" key="1">
    <citation type="submission" date="2017-09" db="EMBL/GenBank/DDBJ databases">
        <title>Depth-based differentiation of microbial function through sediment-hosted aquifers and enrichment of novel symbionts in the deep terrestrial subsurface.</title>
        <authorList>
            <person name="Probst A.J."/>
            <person name="Ladd B."/>
            <person name="Jarett J.K."/>
            <person name="Geller-Mcgrath D.E."/>
            <person name="Sieber C.M.K."/>
            <person name="Emerson J.B."/>
            <person name="Anantharaman K."/>
            <person name="Thomas B.C."/>
            <person name="Malmstrom R."/>
            <person name="Stieglmeier M."/>
            <person name="Klingl A."/>
            <person name="Woyke T."/>
            <person name="Ryan C.M."/>
            <person name="Banfield J.F."/>
        </authorList>
    </citation>
    <scope>NUCLEOTIDE SEQUENCE [LARGE SCALE GENOMIC DNA]</scope>
</reference>
<keyword evidence="4" id="KW-0143">Chaperone</keyword>
<dbReference type="CDD" id="cd00009">
    <property type="entry name" value="AAA"/>
    <property type="match status" value="1"/>
</dbReference>
<dbReference type="SUPFAM" id="SSF52540">
    <property type="entry name" value="P-loop containing nucleoside triphosphate hydrolases"/>
    <property type="match status" value="2"/>
</dbReference>
<keyword evidence="5" id="KW-0472">Membrane</keyword>
<feature type="transmembrane region" description="Helical" evidence="5">
    <location>
        <begin position="73"/>
        <end position="94"/>
    </location>
</feature>
<dbReference type="GO" id="GO:0034605">
    <property type="term" value="P:cellular response to heat"/>
    <property type="evidence" value="ECO:0007669"/>
    <property type="project" value="TreeGrafter"/>
</dbReference>
<evidence type="ECO:0000256" key="3">
    <source>
        <dbReference type="ARBA" id="ARBA00022840"/>
    </source>
</evidence>
<dbReference type="Pfam" id="PF10431">
    <property type="entry name" value="ClpB_D2-small"/>
    <property type="match status" value="1"/>
</dbReference>
<dbReference type="Gene3D" id="1.10.8.60">
    <property type="match status" value="2"/>
</dbReference>
<dbReference type="SMART" id="SM00382">
    <property type="entry name" value="AAA"/>
    <property type="match status" value="2"/>
</dbReference>
<keyword evidence="3" id="KW-0067">ATP-binding</keyword>
<evidence type="ECO:0000313" key="8">
    <source>
        <dbReference type="EMBL" id="PJA09533.1"/>
    </source>
</evidence>
<evidence type="ECO:0000256" key="5">
    <source>
        <dbReference type="SAM" id="Phobius"/>
    </source>
</evidence>
<dbReference type="Pfam" id="PF07724">
    <property type="entry name" value="AAA_2"/>
    <property type="match status" value="1"/>
</dbReference>
<dbReference type="EMBL" id="PFPX01000068">
    <property type="protein sequence ID" value="PJA09533.1"/>
    <property type="molecule type" value="Genomic_DNA"/>
</dbReference>
<accession>A0A2M7VYD3</accession>
<dbReference type="InterPro" id="IPR041546">
    <property type="entry name" value="ClpA/ClpB_AAA_lid"/>
</dbReference>
<dbReference type="InterPro" id="IPR050130">
    <property type="entry name" value="ClpA_ClpB"/>
</dbReference>
<dbReference type="InterPro" id="IPR003959">
    <property type="entry name" value="ATPase_AAA_core"/>
</dbReference>
<dbReference type="InterPro" id="IPR003593">
    <property type="entry name" value="AAA+_ATPase"/>
</dbReference>
<organism evidence="8 9">
    <name type="scientific">Candidatus Falkowbacteria bacterium CG_4_10_14_0_2_um_filter_41_15</name>
    <dbReference type="NCBI Taxonomy" id="1974554"/>
    <lineage>
        <taxon>Bacteria</taxon>
        <taxon>Candidatus Falkowiibacteriota</taxon>
    </lineage>
</organism>
<feature type="domain" description="Clp ATPase C-terminal" evidence="7">
    <location>
        <begin position="768"/>
        <end position="856"/>
    </location>
</feature>
<dbReference type="InterPro" id="IPR027417">
    <property type="entry name" value="P-loop_NTPase"/>
</dbReference>
<evidence type="ECO:0008006" key="10">
    <source>
        <dbReference type="Google" id="ProtNLM"/>
    </source>
</evidence>
<evidence type="ECO:0000259" key="7">
    <source>
        <dbReference type="SMART" id="SM01086"/>
    </source>
</evidence>
<dbReference type="InterPro" id="IPR004176">
    <property type="entry name" value="Clp_R_N"/>
</dbReference>
<dbReference type="Pfam" id="PF02861">
    <property type="entry name" value="Clp_N"/>
    <property type="match status" value="1"/>
</dbReference>
<feature type="transmembrane region" description="Helical" evidence="5">
    <location>
        <begin position="30"/>
        <end position="53"/>
    </location>
</feature>
<dbReference type="Pfam" id="PF00004">
    <property type="entry name" value="AAA"/>
    <property type="match status" value="1"/>
</dbReference>
<evidence type="ECO:0000256" key="1">
    <source>
        <dbReference type="ARBA" id="ARBA00022737"/>
    </source>
</evidence>
<protein>
    <recommendedName>
        <fullName evidence="10">Clp R domain-containing protein</fullName>
    </recommendedName>
</protein>
<dbReference type="GO" id="GO:0005524">
    <property type="term" value="F:ATP binding"/>
    <property type="evidence" value="ECO:0007669"/>
    <property type="project" value="UniProtKB-KW"/>
</dbReference>
<dbReference type="PANTHER" id="PTHR11638:SF18">
    <property type="entry name" value="HEAT SHOCK PROTEIN 104"/>
    <property type="match status" value="1"/>
</dbReference>
<evidence type="ECO:0000256" key="4">
    <source>
        <dbReference type="ARBA" id="ARBA00023186"/>
    </source>
</evidence>
<keyword evidence="5" id="KW-0812">Transmembrane</keyword>
<evidence type="ECO:0000256" key="2">
    <source>
        <dbReference type="ARBA" id="ARBA00022741"/>
    </source>
</evidence>
<keyword evidence="2" id="KW-0547">Nucleotide-binding</keyword>
<dbReference type="PANTHER" id="PTHR11638">
    <property type="entry name" value="ATP-DEPENDENT CLP PROTEASE"/>
    <property type="match status" value="1"/>
</dbReference>
<feature type="domain" description="AAA+ ATPase" evidence="6">
    <location>
        <begin position="601"/>
        <end position="769"/>
    </location>
</feature>
<dbReference type="GO" id="GO:0016887">
    <property type="term" value="F:ATP hydrolysis activity"/>
    <property type="evidence" value="ECO:0007669"/>
    <property type="project" value="InterPro"/>
</dbReference>
<dbReference type="PRINTS" id="PR00300">
    <property type="entry name" value="CLPPROTEASEA"/>
</dbReference>
<dbReference type="Pfam" id="PF17871">
    <property type="entry name" value="AAA_lid_9"/>
    <property type="match status" value="1"/>
</dbReference>
<dbReference type="Proteomes" id="UP000228743">
    <property type="component" value="Unassembled WGS sequence"/>
</dbReference>
<dbReference type="GO" id="GO:0005737">
    <property type="term" value="C:cytoplasm"/>
    <property type="evidence" value="ECO:0007669"/>
    <property type="project" value="TreeGrafter"/>
</dbReference>
<sequence length="862" mass="96155">MNNQSPLLFWGLNVSRASIALKRLKARFDVVVNIISGLIALGGLASLGYFVYLHQDLILSSPLNYFLSFYKEPSVWLLLFFVSIIFDMFLYYRLSENEAHKLKINRRTHQPKIDTASGLSDFSWRLVEDAYLLAAKLKQPEATPRHIFRAVLTDRQVKNLLVRLDVDLRVLVDKLKNHLADNPSTNKSVGFSEVAQAVLIKAYGEAWNDGRPSIDPLDLFFCAYNQDELLQEVLYDQEITANKIINAIKWFRVNDQMRINYHVYRRMARLKPGSGMNRAYTAVATPTLDYFSHDLTLMAKYGYLEICVAREKEIKAIFDAMESGHAGVLLVGSIGVGKRSIIEGLAQLMVKEEVPVFLKDKRLVELDISRLIGGTSPAEAQARLLNVINEAMRSKNIVLFIDNIEMIVGISSGGAGSLELSEVLSDVLSRQNIFCLACVESGNYSKYIEEKSLGEVMTTVGVSEPSRDQAIQILESKAGWFESKYNVYINYQAIEQAVDLSSRYINDKFLPEKAINIMQLTAVKVSKSGQGQGSCGREDIAAVISEQTGIPVAKVGESETQKLLSLEANIHTRMIGQEEAVAAISGSLRRARAELRESKRPIASFLFLGPTGVGKTELAKTVAEVYFGDENYMIRLDMSEYQLADSVKKMIGDATSGALGYLTEAVRKKPFSLVLLDEIEKAHPDVLNLFLQMMDDGRLTDGQGRTINFTNSIIVATSNAGALYIEDAVSKGVDLNIIKQELVDNQLNKVMRPELINRFDGIIVFKPLSFDNVVAVTKLMLAKIKKNLAVKGIDLIASEEGVKALARQGYDPKFGARPLRRLLQDKTENQIANLFLAHSIKRRDIVVIDEQGNVQVEKGREL</sequence>
<dbReference type="SUPFAM" id="SSF81923">
    <property type="entry name" value="Double Clp-N motif"/>
    <property type="match status" value="1"/>
</dbReference>
<dbReference type="CDD" id="cd19499">
    <property type="entry name" value="RecA-like_ClpB_Hsp104-like"/>
    <property type="match status" value="1"/>
</dbReference>
<dbReference type="Gene3D" id="3.40.50.300">
    <property type="entry name" value="P-loop containing nucleotide triphosphate hydrolases"/>
    <property type="match status" value="2"/>
</dbReference>
<dbReference type="InterPro" id="IPR036628">
    <property type="entry name" value="Clp_N_dom_sf"/>
</dbReference>
<keyword evidence="1" id="KW-0677">Repeat</keyword>
<dbReference type="Gene3D" id="1.10.1780.10">
    <property type="entry name" value="Clp, N-terminal domain"/>
    <property type="match status" value="1"/>
</dbReference>
<proteinExistence type="predicted"/>
<dbReference type="SMART" id="SM01086">
    <property type="entry name" value="ClpB_D2-small"/>
    <property type="match status" value="1"/>
</dbReference>
<name>A0A2M7VYD3_9BACT</name>
<gene>
    <name evidence="8" type="ORF">COX68_02645</name>
</gene>
<dbReference type="InterPro" id="IPR019489">
    <property type="entry name" value="Clp_ATPase_C"/>
</dbReference>
<dbReference type="FunFam" id="3.40.50.300:FF:000025">
    <property type="entry name" value="ATP-dependent Clp protease subunit"/>
    <property type="match status" value="1"/>
</dbReference>
<dbReference type="InterPro" id="IPR001270">
    <property type="entry name" value="ClpA/B"/>
</dbReference>
<evidence type="ECO:0000313" key="9">
    <source>
        <dbReference type="Proteomes" id="UP000228743"/>
    </source>
</evidence>
<dbReference type="AlphaFoldDB" id="A0A2M7VYD3"/>
<feature type="domain" description="AAA+ ATPase" evidence="6">
    <location>
        <begin position="324"/>
        <end position="434"/>
    </location>
</feature>
<comment type="caution">
    <text evidence="8">The sequence shown here is derived from an EMBL/GenBank/DDBJ whole genome shotgun (WGS) entry which is preliminary data.</text>
</comment>